<reference evidence="4" key="1">
    <citation type="journal article" date="2023" name="Science">
        <title>Genome structures resolve the early diversification of teleost fishes.</title>
        <authorList>
            <person name="Parey E."/>
            <person name="Louis A."/>
            <person name="Montfort J."/>
            <person name="Bouchez O."/>
            <person name="Roques C."/>
            <person name="Iampietro C."/>
            <person name="Lluch J."/>
            <person name="Castinel A."/>
            <person name="Donnadieu C."/>
            <person name="Desvignes T."/>
            <person name="Floi Bucao C."/>
            <person name="Jouanno E."/>
            <person name="Wen M."/>
            <person name="Mejri S."/>
            <person name="Dirks R."/>
            <person name="Jansen H."/>
            <person name="Henkel C."/>
            <person name="Chen W.J."/>
            <person name="Zahm M."/>
            <person name="Cabau C."/>
            <person name="Klopp C."/>
            <person name="Thompson A.W."/>
            <person name="Robinson-Rechavi M."/>
            <person name="Braasch I."/>
            <person name="Lecointre G."/>
            <person name="Bobe J."/>
            <person name="Postlethwait J.H."/>
            <person name="Berthelot C."/>
            <person name="Roest Crollius H."/>
            <person name="Guiguen Y."/>
        </authorList>
    </citation>
    <scope>NUCLEOTIDE SEQUENCE</scope>
    <source>
        <strain evidence="4">NC1722</strain>
    </source>
</reference>
<feature type="compositionally biased region" description="Basic and acidic residues" evidence="3">
    <location>
        <begin position="399"/>
        <end position="427"/>
    </location>
</feature>
<feature type="region of interest" description="Disordered" evidence="3">
    <location>
        <begin position="270"/>
        <end position="357"/>
    </location>
</feature>
<feature type="compositionally biased region" description="Basic and acidic residues" evidence="3">
    <location>
        <begin position="886"/>
        <end position="897"/>
    </location>
</feature>
<evidence type="ECO:0000256" key="3">
    <source>
        <dbReference type="SAM" id="MobiDB-lite"/>
    </source>
</evidence>
<proteinExistence type="predicted"/>
<dbReference type="GO" id="GO:0008017">
    <property type="term" value="F:microtubule binding"/>
    <property type="evidence" value="ECO:0007669"/>
    <property type="project" value="TreeGrafter"/>
</dbReference>
<feature type="compositionally biased region" description="Polar residues" evidence="3">
    <location>
        <begin position="384"/>
        <end position="395"/>
    </location>
</feature>
<feature type="region of interest" description="Disordered" evidence="3">
    <location>
        <begin position="766"/>
        <end position="841"/>
    </location>
</feature>
<feature type="region of interest" description="Disordered" evidence="3">
    <location>
        <begin position="26"/>
        <end position="69"/>
    </location>
</feature>
<dbReference type="AlphaFoldDB" id="A0AAD7W531"/>
<feature type="compositionally biased region" description="Low complexity" evidence="3">
    <location>
        <begin position="766"/>
        <end position="779"/>
    </location>
</feature>
<feature type="region of interest" description="Disordered" evidence="3">
    <location>
        <begin position="645"/>
        <end position="671"/>
    </location>
</feature>
<feature type="compositionally biased region" description="Basic and acidic residues" evidence="3">
    <location>
        <begin position="494"/>
        <end position="509"/>
    </location>
</feature>
<feature type="region of interest" description="Disordered" evidence="3">
    <location>
        <begin position="855"/>
        <end position="900"/>
    </location>
</feature>
<feature type="compositionally biased region" description="Basic and acidic residues" evidence="3">
    <location>
        <begin position="144"/>
        <end position="159"/>
    </location>
</feature>
<feature type="region of interest" description="Disordered" evidence="3">
    <location>
        <begin position="384"/>
        <end position="574"/>
    </location>
</feature>
<gene>
    <name evidence="4" type="ORF">AAFF_G00200180</name>
</gene>
<dbReference type="PANTHER" id="PTHR24200">
    <property type="entry name" value="TOUCAN, ISOFORM A"/>
    <property type="match status" value="1"/>
</dbReference>
<feature type="region of interest" description="Disordered" evidence="3">
    <location>
        <begin position="703"/>
        <end position="749"/>
    </location>
</feature>
<feature type="coiled-coil region" evidence="2">
    <location>
        <begin position="987"/>
        <end position="1237"/>
    </location>
</feature>
<comment type="caution">
    <text evidence="4">The sequence shown here is derived from an EMBL/GenBank/DDBJ whole genome shotgun (WGS) entry which is preliminary data.</text>
</comment>
<feature type="compositionally biased region" description="Polar residues" evidence="3">
    <location>
        <begin position="338"/>
        <end position="351"/>
    </location>
</feature>
<feature type="compositionally biased region" description="Low complexity" evidence="3">
    <location>
        <begin position="1244"/>
        <end position="1253"/>
    </location>
</feature>
<feature type="compositionally biased region" description="Basic and acidic residues" evidence="3">
    <location>
        <begin position="301"/>
        <end position="315"/>
    </location>
</feature>
<keyword evidence="1 2" id="KW-0175">Coiled coil</keyword>
<feature type="compositionally biased region" description="Polar residues" evidence="3">
    <location>
        <begin position="229"/>
        <end position="240"/>
    </location>
</feature>
<dbReference type="InterPro" id="IPR051293">
    <property type="entry name" value="MTUS1/CCDC69"/>
</dbReference>
<feature type="region of interest" description="Disordered" evidence="3">
    <location>
        <begin position="209"/>
        <end position="247"/>
    </location>
</feature>
<dbReference type="GO" id="GO:0005634">
    <property type="term" value="C:nucleus"/>
    <property type="evidence" value="ECO:0007669"/>
    <property type="project" value="TreeGrafter"/>
</dbReference>
<feature type="region of interest" description="Disordered" evidence="3">
    <location>
        <begin position="144"/>
        <end position="166"/>
    </location>
</feature>
<feature type="region of interest" description="Disordered" evidence="3">
    <location>
        <begin position="1237"/>
        <end position="1272"/>
    </location>
</feature>
<protein>
    <submittedName>
        <fullName evidence="4">Uncharacterized protein</fullName>
    </submittedName>
</protein>
<dbReference type="EMBL" id="JAINUG010000268">
    <property type="protein sequence ID" value="KAJ8384581.1"/>
    <property type="molecule type" value="Genomic_DNA"/>
</dbReference>
<evidence type="ECO:0000313" key="4">
    <source>
        <dbReference type="EMBL" id="KAJ8384581.1"/>
    </source>
</evidence>
<keyword evidence="5" id="KW-1185">Reference proteome</keyword>
<evidence type="ECO:0000313" key="5">
    <source>
        <dbReference type="Proteomes" id="UP001221898"/>
    </source>
</evidence>
<accession>A0AAD7W531</accession>
<dbReference type="Proteomes" id="UP001221898">
    <property type="component" value="Unassembled WGS sequence"/>
</dbReference>
<sequence length="1272" mass="138822">MTLQGTFRGPVVPGLLDQRGEIKNNNKQALFPPEGDANANQIQPGEEGGLTGSDAGTLPPLVSQSEEQDKVIIWGTDSPSEDLELEEFELLECQELEAFLVEEVEVYEQGTGGGGGSGVAKRPLSSPFNKPCRPSCVSALAETAKHKGDGRSMGEERAEQQGGWGQDATVSYSLGGHVRTGTLFSSENDIFVSCHSTVSGLRESLASSLDNAGHAPTTDCSWHVRSEPGGSQSRPATSAKSGRGVDLNLNSTALPQELRPQAQTEWGVGQSVLPQGGASPLANGTGKSAAEGHGRQQVAFSRKDSEQNTYEEVRKQGNGVFPEPRSDFGNGGRPFDQQPFSSEINRGQPTAQPRRWTCPSLEAAYKAGHKMNGRFSQNLESSEINSNQLPSNAGSGVTKEPKALRKQGSVERERDRSASPSSLERRTQLTRRPWGSPTRPPTPVSPKSTAGSPRKRPPTSPAKTAGPRCSQPENGGDPRAASGIPKPLLQHLSRAAERAEQEGKAEKLSPPKCPPKPKNVRPKIITYIRKSPQVKPQVSEGPYEASTLPPRLSAAYTSPPTARDPKPGGDPKVSPVLSASNLLYDKYRQEMQRARLLSSGLAASSIKPPSHTVPHMMAGKLDGFCGGLTEKYLPEMARGGAGLGGPGCGGSSASQFGPHGAPASLFQSPRGLRPQLGVGAVNRHPFNKNRMFLAGHRSTLAPNQPVQAVSPSAHCYQEPSGDQRKPAPALAPKSFLPKPAQSGLRPPGYSRLPAARLAAFGFVRSGSVSSVSSNQSNDSTRSDPCRPMYRPSSVNDDPPPHRLAGPPQNEMPRVPSTPAPTRRSLLPPPRGSPLASRKEIQKDVEVVRPAISSPKRCALVPPKPQSPVHMRQKPAAVRSAVGDGAPRQDGRGGRDSESSVVVQRLRGRCEEQARQLLGLQAELRKASLGLDVFAVSTQHFSQKSEGAAVKERELSLELSKIRDEVASNAARWERLQQEKAALERSFEQELRGLQEQQEAELGALEERLRAKHGAERDRLGAEHQAELDELRTQQQEQIEEMTITHEAAVEEMQNAHSLTMATLQEEHTATVTELRRAHEEQRRSLEEEFEKLRLSLQDQVDTLTFQNRSLRDRAKRFEEALRRSTDEQIGDALAPYQHIQEDLKSLKEVLEMKNQQIHEQEKKISELEKMQAQKNVLLEERVQVLQQQNEDLKARIDRNLSLSRQLSEENANLQEHMEKESNEKKRLSRNNEELLWRLQTGDLSPRMSPSSSPLHRASPGPVSPSRLQPFPR</sequence>
<evidence type="ECO:0000256" key="2">
    <source>
        <dbReference type="SAM" id="Coils"/>
    </source>
</evidence>
<dbReference type="GO" id="GO:0005737">
    <property type="term" value="C:cytoplasm"/>
    <property type="evidence" value="ECO:0007669"/>
    <property type="project" value="TreeGrafter"/>
</dbReference>
<dbReference type="PANTHER" id="PTHR24200:SF15">
    <property type="entry name" value="MICROTUBULE-ASSOCIATED TUMOR SUPPRESSOR CANDIDATE 2-LIKE ISOFORM X1"/>
    <property type="match status" value="1"/>
</dbReference>
<evidence type="ECO:0000256" key="1">
    <source>
        <dbReference type="ARBA" id="ARBA00023054"/>
    </source>
</evidence>
<organism evidence="4 5">
    <name type="scientific">Aldrovandia affinis</name>
    <dbReference type="NCBI Taxonomy" id="143900"/>
    <lineage>
        <taxon>Eukaryota</taxon>
        <taxon>Metazoa</taxon>
        <taxon>Chordata</taxon>
        <taxon>Craniata</taxon>
        <taxon>Vertebrata</taxon>
        <taxon>Euteleostomi</taxon>
        <taxon>Actinopterygii</taxon>
        <taxon>Neopterygii</taxon>
        <taxon>Teleostei</taxon>
        <taxon>Notacanthiformes</taxon>
        <taxon>Halosauridae</taxon>
        <taxon>Aldrovandia</taxon>
    </lineage>
</organism>
<name>A0AAD7W531_9TELE</name>